<feature type="transmembrane region" description="Helical" evidence="1">
    <location>
        <begin position="70"/>
        <end position="93"/>
    </location>
</feature>
<dbReference type="EMBL" id="PDJJ01000001">
    <property type="protein sequence ID" value="PFG41631.1"/>
    <property type="molecule type" value="Genomic_DNA"/>
</dbReference>
<feature type="transmembrane region" description="Helical" evidence="1">
    <location>
        <begin position="9"/>
        <end position="30"/>
    </location>
</feature>
<dbReference type="Proteomes" id="UP000224130">
    <property type="component" value="Unassembled WGS sequence"/>
</dbReference>
<keyword evidence="1" id="KW-0812">Transmembrane</keyword>
<proteinExistence type="predicted"/>
<evidence type="ECO:0000313" key="2">
    <source>
        <dbReference type="EMBL" id="PFG41631.1"/>
    </source>
</evidence>
<evidence type="ECO:0000256" key="1">
    <source>
        <dbReference type="SAM" id="Phobius"/>
    </source>
</evidence>
<keyword evidence="3" id="KW-1185">Reference proteome</keyword>
<dbReference type="OrthoDB" id="4871734at2"/>
<dbReference type="SUPFAM" id="SSF103473">
    <property type="entry name" value="MFS general substrate transporter"/>
    <property type="match status" value="1"/>
</dbReference>
<name>A0A2A9ESX3_9MICO</name>
<dbReference type="AlphaFoldDB" id="A0A2A9ESX3"/>
<gene>
    <name evidence="2" type="ORF">ATJ88_0273</name>
</gene>
<organism evidence="2 3">
    <name type="scientific">Isoptericola jiangsuensis</name>
    <dbReference type="NCBI Taxonomy" id="548579"/>
    <lineage>
        <taxon>Bacteria</taxon>
        <taxon>Bacillati</taxon>
        <taxon>Actinomycetota</taxon>
        <taxon>Actinomycetes</taxon>
        <taxon>Micrococcales</taxon>
        <taxon>Promicromonosporaceae</taxon>
        <taxon>Isoptericola</taxon>
    </lineage>
</organism>
<keyword evidence="1" id="KW-1133">Transmembrane helix</keyword>
<feature type="transmembrane region" description="Helical" evidence="1">
    <location>
        <begin position="105"/>
        <end position="128"/>
    </location>
</feature>
<comment type="caution">
    <text evidence="2">The sequence shown here is derived from an EMBL/GenBank/DDBJ whole genome shotgun (WGS) entry which is preliminary data.</text>
</comment>
<dbReference type="InterPro" id="IPR036259">
    <property type="entry name" value="MFS_trans_sf"/>
</dbReference>
<accession>A0A2A9ESX3</accession>
<feature type="transmembrane region" description="Helical" evidence="1">
    <location>
        <begin position="42"/>
        <end position="63"/>
    </location>
</feature>
<keyword evidence="1" id="KW-0472">Membrane</keyword>
<protein>
    <submittedName>
        <fullName evidence="2">Superfamily IV 4 TMS phage holin</fullName>
    </submittedName>
</protein>
<sequence>MIRLLARTAIFLVAAAIGIVLTDVLFNAFGWETFDVDWGNPLAFVLAVVIFALGQAILSPFFAQIARRNAPALLGAVGLVTTYVAIFLAALIAPEGLDVAGWQGWVLGPIIVWLVTMLATFLLPAFMLKEALQGDRERGRDDA</sequence>
<dbReference type="RefSeq" id="WP_098462196.1">
    <property type="nucleotide sequence ID" value="NZ_PDJJ01000001.1"/>
</dbReference>
<evidence type="ECO:0000313" key="3">
    <source>
        <dbReference type="Proteomes" id="UP000224130"/>
    </source>
</evidence>
<reference evidence="2 3" key="1">
    <citation type="submission" date="2017-10" db="EMBL/GenBank/DDBJ databases">
        <title>Sequencing the genomes of 1000 actinobacteria strains.</title>
        <authorList>
            <person name="Klenk H.-P."/>
        </authorList>
    </citation>
    <scope>NUCLEOTIDE SEQUENCE [LARGE SCALE GENOMIC DNA]</scope>
    <source>
        <strain evidence="2 3">DSM 21863</strain>
    </source>
</reference>